<proteinExistence type="predicted"/>
<evidence type="ECO:0000313" key="2">
    <source>
        <dbReference type="Proteomes" id="UP000789525"/>
    </source>
</evidence>
<sequence>MQRMLGDVGPGRTWANIHNQLCDYCMVQMSMNALASPMELRSMERTASPEPMDEPEELSKSIEDCLNLIPSLDDIPQAVGFTMSSWIKNANTMAIIMSLFAAVQIILIQNLPPTEEKTGRLWNVTRGFMYAGIFLHLGGAISATVIMQMASGIPVRGRHAALTDSEKHLLAAWGLRGKFTGTAYHMVVCFVLGFISALVSILLWVWSSEGQRYALGGTLLPVALVAAATFLFAFLW</sequence>
<accession>A0ACA9LRH2</accession>
<evidence type="ECO:0000313" key="1">
    <source>
        <dbReference type="EMBL" id="CAG8545218.1"/>
    </source>
</evidence>
<dbReference type="EMBL" id="CAJVPT010007815">
    <property type="protein sequence ID" value="CAG8545218.1"/>
    <property type="molecule type" value="Genomic_DNA"/>
</dbReference>
<protein>
    <submittedName>
        <fullName evidence="1">1284_t:CDS:1</fullName>
    </submittedName>
</protein>
<dbReference type="Proteomes" id="UP000789525">
    <property type="component" value="Unassembled WGS sequence"/>
</dbReference>
<name>A0ACA9LRH2_9GLOM</name>
<comment type="caution">
    <text evidence="1">The sequence shown here is derived from an EMBL/GenBank/DDBJ whole genome shotgun (WGS) entry which is preliminary data.</text>
</comment>
<reference evidence="1" key="1">
    <citation type="submission" date="2021-06" db="EMBL/GenBank/DDBJ databases">
        <authorList>
            <person name="Kallberg Y."/>
            <person name="Tangrot J."/>
            <person name="Rosling A."/>
        </authorList>
    </citation>
    <scope>NUCLEOTIDE SEQUENCE</scope>
    <source>
        <strain evidence="1">CL356</strain>
    </source>
</reference>
<organism evidence="1 2">
    <name type="scientific">Acaulospora colombiana</name>
    <dbReference type="NCBI Taxonomy" id="27376"/>
    <lineage>
        <taxon>Eukaryota</taxon>
        <taxon>Fungi</taxon>
        <taxon>Fungi incertae sedis</taxon>
        <taxon>Mucoromycota</taxon>
        <taxon>Glomeromycotina</taxon>
        <taxon>Glomeromycetes</taxon>
        <taxon>Diversisporales</taxon>
        <taxon>Acaulosporaceae</taxon>
        <taxon>Acaulospora</taxon>
    </lineage>
</organism>
<gene>
    <name evidence="1" type="ORF">ACOLOM_LOCUS4627</name>
</gene>
<keyword evidence="2" id="KW-1185">Reference proteome</keyword>